<dbReference type="Proteomes" id="UP000647172">
    <property type="component" value="Unassembled WGS sequence"/>
</dbReference>
<gene>
    <name evidence="2" type="ORF">Ani05nite_45950</name>
</gene>
<evidence type="ECO:0000313" key="3">
    <source>
        <dbReference type="Proteomes" id="UP000647172"/>
    </source>
</evidence>
<name>A0A919JKY1_9ACTN</name>
<evidence type="ECO:0008006" key="4">
    <source>
        <dbReference type="Google" id="ProtNLM"/>
    </source>
</evidence>
<feature type="signal peptide" evidence="1">
    <location>
        <begin position="1"/>
        <end position="34"/>
    </location>
</feature>
<dbReference type="EMBL" id="BOMQ01000054">
    <property type="protein sequence ID" value="GIE51061.1"/>
    <property type="molecule type" value="Genomic_DNA"/>
</dbReference>
<dbReference type="InterPro" id="IPR038063">
    <property type="entry name" value="Transpep_catalytic_dom"/>
</dbReference>
<evidence type="ECO:0000256" key="1">
    <source>
        <dbReference type="SAM" id="SignalP"/>
    </source>
</evidence>
<evidence type="ECO:0000313" key="2">
    <source>
        <dbReference type="EMBL" id="GIE51061.1"/>
    </source>
</evidence>
<accession>A0A919JKY1</accession>
<keyword evidence="1" id="KW-0732">Signal</keyword>
<protein>
    <recommendedName>
        <fullName evidence="4">L,D-transpeptidase catalytic domain</fullName>
    </recommendedName>
</protein>
<dbReference type="RefSeq" id="WP_203771276.1">
    <property type="nucleotide sequence ID" value="NZ_BAAAYJ010000039.1"/>
</dbReference>
<keyword evidence="3" id="KW-1185">Reference proteome</keyword>
<comment type="caution">
    <text evidence="2">The sequence shown here is derived from an EMBL/GenBank/DDBJ whole genome shotgun (WGS) entry which is preliminary data.</text>
</comment>
<reference evidence="2" key="1">
    <citation type="submission" date="2021-01" db="EMBL/GenBank/DDBJ databases">
        <title>Whole genome shotgun sequence of Actinoplanes nipponensis NBRC 14063.</title>
        <authorList>
            <person name="Komaki H."/>
            <person name="Tamura T."/>
        </authorList>
    </citation>
    <scope>NUCLEOTIDE SEQUENCE</scope>
    <source>
        <strain evidence="2">NBRC 14063</strain>
    </source>
</reference>
<organism evidence="2 3">
    <name type="scientific">Actinoplanes nipponensis</name>
    <dbReference type="NCBI Taxonomy" id="135950"/>
    <lineage>
        <taxon>Bacteria</taxon>
        <taxon>Bacillati</taxon>
        <taxon>Actinomycetota</taxon>
        <taxon>Actinomycetes</taxon>
        <taxon>Micromonosporales</taxon>
        <taxon>Micromonosporaceae</taxon>
        <taxon>Actinoplanes</taxon>
    </lineage>
</organism>
<dbReference type="AlphaFoldDB" id="A0A919JKY1"/>
<sequence length="200" mass="22519">MGDHIRPSRKWRRISAVVTAFVVLTALGAAPAQAYSEKYLGRGLMEPYMVFEINRQATLKSKLTAYVSVGRKRYRLTMRGGSGNGTKSQCVRNKGRLPAGFYDPRDEDSGSTLKYIKNKTWGNAVVRGPVWELGTKKCTPASGERQIKRSDLYIHSQGASGWSGNYVSNGCIKVSQNDRTKLKQRWSKAYRMRHGMLMVY</sequence>
<feature type="chain" id="PRO_5037755919" description="L,D-transpeptidase catalytic domain" evidence="1">
    <location>
        <begin position="35"/>
        <end position="200"/>
    </location>
</feature>
<dbReference type="SUPFAM" id="SSF141523">
    <property type="entry name" value="L,D-transpeptidase catalytic domain-like"/>
    <property type="match status" value="1"/>
</dbReference>
<proteinExistence type="predicted"/>